<dbReference type="AlphaFoldDB" id="A0A660CHM2"/>
<reference evidence="2 3" key="1">
    <citation type="submission" date="2019-07" db="EMBL/GenBank/DDBJ databases">
        <title>R&amp;d 2014.</title>
        <authorList>
            <person name="Klenk H.-P."/>
        </authorList>
    </citation>
    <scope>NUCLEOTIDE SEQUENCE [LARGE SCALE GENOMIC DNA]</scope>
    <source>
        <strain evidence="2 3">DSM 43194</strain>
    </source>
</reference>
<comment type="caution">
    <text evidence="2">The sequence shown here is derived from an EMBL/GenBank/DDBJ whole genome shotgun (WGS) entry which is preliminary data.</text>
</comment>
<organism evidence="2 3">
    <name type="scientific">Prauserella rugosa</name>
    <dbReference type="NCBI Taxonomy" id="43354"/>
    <lineage>
        <taxon>Bacteria</taxon>
        <taxon>Bacillati</taxon>
        <taxon>Actinomycetota</taxon>
        <taxon>Actinomycetes</taxon>
        <taxon>Pseudonocardiales</taxon>
        <taxon>Pseudonocardiaceae</taxon>
        <taxon>Prauserella</taxon>
    </lineage>
</organism>
<keyword evidence="3" id="KW-1185">Reference proteome</keyword>
<dbReference type="RefSeq" id="WP_030534456.1">
    <property type="nucleotide sequence ID" value="NZ_JOIJ01000034.1"/>
</dbReference>
<dbReference type="GO" id="GO:0000156">
    <property type="term" value="F:phosphorelay response regulator activity"/>
    <property type="evidence" value="ECO:0007669"/>
    <property type="project" value="InterPro"/>
</dbReference>
<protein>
    <submittedName>
        <fullName evidence="2">LytTR family transcriptional regulator</fullName>
    </submittedName>
</protein>
<feature type="domain" description="HTH LytTR-type" evidence="1">
    <location>
        <begin position="357"/>
        <end position="464"/>
    </location>
</feature>
<dbReference type="OrthoDB" id="3928741at2"/>
<dbReference type="Gene3D" id="3.30.450.40">
    <property type="match status" value="1"/>
</dbReference>
<evidence type="ECO:0000313" key="3">
    <source>
        <dbReference type="Proteomes" id="UP000317303"/>
    </source>
</evidence>
<gene>
    <name evidence="2" type="ORF">JD82_02377</name>
</gene>
<evidence type="ECO:0000313" key="2">
    <source>
        <dbReference type="EMBL" id="TWH20531.1"/>
    </source>
</evidence>
<dbReference type="InterPro" id="IPR029016">
    <property type="entry name" value="GAF-like_dom_sf"/>
</dbReference>
<sequence length="464" mass="50398">MTEAGWLDTTSPLTDDATVRRAWERFVRGEDDLRGVRPEVAISWQRCRDQHGVDPHLTEAPAAVTQVDHALEHDVVIAELGFRAASLAHEVGNIGGIVTITDGAGRVLAQWGDQGTRNVAAKANLAPWFCWAEGATGTNGMGTALLSYTPVLVRRAEHWCEAFHDWTCGGVAIRDVVTRNPVAALNISCWRSDLPAAAGTWLGNVAKMTQRILRERAQNDGAELIAAYSQARAGSKVPLAAVDPAGKVVLADDTAAVLLGIPGSTPASDPAVRWKPELPEFIGAAQYAAKQATNNPDWVGSTQIFTRLANEPTSVAFRPVFRSGHLFGNLVSFGLTEGDPLPHAPSEGVTRAHPQRLVGTRENRMVLLRLPEVSFAQSDGSDVWLSTDQGRLRAASPGLDKLETELSSSGFLRVHRQYVVNLSRIREVERRIKGELCLVMDDEDNTMVPVSRRNTPAVRQLLEI</sequence>
<dbReference type="PROSITE" id="PS50930">
    <property type="entry name" value="HTH_LYTTR"/>
    <property type="match status" value="1"/>
</dbReference>
<dbReference type="Proteomes" id="UP000317303">
    <property type="component" value="Unassembled WGS sequence"/>
</dbReference>
<dbReference type="InterPro" id="IPR046947">
    <property type="entry name" value="LytR-like"/>
</dbReference>
<dbReference type="GO" id="GO:0003677">
    <property type="term" value="F:DNA binding"/>
    <property type="evidence" value="ECO:0007669"/>
    <property type="project" value="InterPro"/>
</dbReference>
<dbReference type="Gene3D" id="2.40.50.1020">
    <property type="entry name" value="LytTr DNA-binding domain"/>
    <property type="match status" value="1"/>
</dbReference>
<dbReference type="Pfam" id="PF04397">
    <property type="entry name" value="LytTR"/>
    <property type="match status" value="1"/>
</dbReference>
<dbReference type="InterPro" id="IPR007492">
    <property type="entry name" value="LytTR_DNA-bd_dom"/>
</dbReference>
<dbReference type="EMBL" id="VLJV01000001">
    <property type="protein sequence ID" value="TWH20531.1"/>
    <property type="molecule type" value="Genomic_DNA"/>
</dbReference>
<name>A0A660CHM2_9PSEU</name>
<evidence type="ECO:0000259" key="1">
    <source>
        <dbReference type="PROSITE" id="PS50930"/>
    </source>
</evidence>
<accession>A0A660CHM2</accession>
<proteinExistence type="predicted"/>
<dbReference type="SMART" id="SM00850">
    <property type="entry name" value="LytTR"/>
    <property type="match status" value="1"/>
</dbReference>
<dbReference type="PANTHER" id="PTHR37299:SF1">
    <property type="entry name" value="STAGE 0 SPORULATION PROTEIN A HOMOLOG"/>
    <property type="match status" value="1"/>
</dbReference>
<dbReference type="PANTHER" id="PTHR37299">
    <property type="entry name" value="TRANSCRIPTIONAL REGULATOR-RELATED"/>
    <property type="match status" value="1"/>
</dbReference>